<organism evidence="1 2">
    <name type="scientific">Pyrobaculum calidifontis (strain DSM 21063 / JCM 11548 / VA1)</name>
    <dbReference type="NCBI Taxonomy" id="410359"/>
    <lineage>
        <taxon>Archaea</taxon>
        <taxon>Thermoproteota</taxon>
        <taxon>Thermoprotei</taxon>
        <taxon>Thermoproteales</taxon>
        <taxon>Thermoproteaceae</taxon>
        <taxon>Pyrobaculum</taxon>
    </lineage>
</organism>
<dbReference type="Proteomes" id="UP000001431">
    <property type="component" value="Chromosome"/>
</dbReference>
<sequence>MEKLVEWVNAFNTIAKNENNFHSFSIEKGEDFVDAVFTIEDVSREGECRVGNFAMATLALRGGAASMEMASGTYKKCPTPAGYSAEYSRQAVEKFDLGNDPELISFIKSMKNEGDFIALLEAVLQTLAR</sequence>
<dbReference type="RefSeq" id="WP_011849377.1">
    <property type="nucleotide sequence ID" value="NC_009073.1"/>
</dbReference>
<dbReference type="GeneID" id="4909489"/>
<evidence type="ECO:0000313" key="1">
    <source>
        <dbReference type="EMBL" id="ABO08119.1"/>
    </source>
</evidence>
<dbReference type="eggNOG" id="arCOG05484">
    <property type="taxonomic scope" value="Archaea"/>
</dbReference>
<dbReference type="EMBL" id="CP000561">
    <property type="protein sequence ID" value="ABO08119.1"/>
    <property type="molecule type" value="Genomic_DNA"/>
</dbReference>
<accession>A3MU02</accession>
<proteinExistence type="predicted"/>
<protein>
    <submittedName>
        <fullName evidence="1">Uncharacterized protein</fullName>
    </submittedName>
</protein>
<evidence type="ECO:0000313" key="2">
    <source>
        <dbReference type="Proteomes" id="UP000001431"/>
    </source>
</evidence>
<dbReference type="KEGG" id="pcl:Pcal_0693"/>
<gene>
    <name evidence="1" type="ordered locus">Pcal_0693</name>
</gene>
<keyword evidence="2" id="KW-1185">Reference proteome</keyword>
<dbReference type="AlphaFoldDB" id="A3MU02"/>
<reference evidence="1" key="1">
    <citation type="submission" date="2007-02" db="EMBL/GenBank/DDBJ databases">
        <title>Complete sequence of Pyrobaculum calidifontis JCM 11548.</title>
        <authorList>
            <consortium name="US DOE Joint Genome Institute"/>
            <person name="Copeland A."/>
            <person name="Lucas S."/>
            <person name="Lapidus A."/>
            <person name="Barry K."/>
            <person name="Glavina del Rio T."/>
            <person name="Dalin E."/>
            <person name="Tice H."/>
            <person name="Pitluck S."/>
            <person name="Chain P."/>
            <person name="Malfatti S."/>
            <person name="Shin M."/>
            <person name="Vergez L."/>
            <person name="Schmutz J."/>
            <person name="Larimer F."/>
            <person name="Land M."/>
            <person name="Hauser L."/>
            <person name="Kyrpides N."/>
            <person name="Mikhailova N."/>
            <person name="Cozen A.E."/>
            <person name="Fitz-Gibbon S.T."/>
            <person name="House C.H."/>
            <person name="Saltikov C."/>
            <person name="Lowe T.M."/>
            <person name="Richardson P."/>
        </authorList>
    </citation>
    <scope>NUCLEOTIDE SEQUENCE [LARGE SCALE GENOMIC DNA]</scope>
    <source>
        <strain evidence="1">JCM 11548</strain>
    </source>
</reference>
<dbReference type="HOGENOM" id="CLU_1912419_0_0_2"/>
<dbReference type="OrthoDB" id="27862at2157"/>
<name>A3MU02_PYRCJ</name>